<comment type="caution">
    <text evidence="1">The sequence shown here is derived from an EMBL/GenBank/DDBJ whole genome shotgun (WGS) entry which is preliminary data.</text>
</comment>
<organism evidence="1 2">
    <name type="scientific">Fulvivirga marina</name>
    <dbReference type="NCBI Taxonomy" id="2494733"/>
    <lineage>
        <taxon>Bacteria</taxon>
        <taxon>Pseudomonadati</taxon>
        <taxon>Bacteroidota</taxon>
        <taxon>Cytophagia</taxon>
        <taxon>Cytophagales</taxon>
        <taxon>Fulvivirgaceae</taxon>
        <taxon>Fulvivirga</taxon>
    </lineage>
</organism>
<evidence type="ECO:0000313" key="1">
    <source>
        <dbReference type="EMBL" id="MBL6446473.1"/>
    </source>
</evidence>
<accession>A0A937FWS9</accession>
<dbReference type="AlphaFoldDB" id="A0A937FWS9"/>
<gene>
    <name evidence="1" type="ORF">JMN32_09145</name>
</gene>
<proteinExistence type="predicted"/>
<dbReference type="Proteomes" id="UP000614216">
    <property type="component" value="Unassembled WGS sequence"/>
</dbReference>
<dbReference type="Pfam" id="PF13689">
    <property type="entry name" value="DUF4154"/>
    <property type="match status" value="1"/>
</dbReference>
<dbReference type="InterPro" id="IPR025293">
    <property type="entry name" value="YfiR/HmsC-like"/>
</dbReference>
<name>A0A937FWS9_9BACT</name>
<protein>
    <submittedName>
        <fullName evidence="1">YfiR family protein</fullName>
    </submittedName>
</protein>
<evidence type="ECO:0000313" key="2">
    <source>
        <dbReference type="Proteomes" id="UP000614216"/>
    </source>
</evidence>
<dbReference type="EMBL" id="JAEUGD010000031">
    <property type="protein sequence ID" value="MBL6446473.1"/>
    <property type="molecule type" value="Genomic_DNA"/>
</dbReference>
<reference evidence="1" key="1">
    <citation type="submission" date="2021-01" db="EMBL/GenBank/DDBJ databases">
        <title>Fulvivirga kasyanovii gen. nov., sp nov., a novel member of the phylum Bacteroidetes isolated from seawater in a mussel farm.</title>
        <authorList>
            <person name="Zhao L.-H."/>
            <person name="Wang Z.-J."/>
        </authorList>
    </citation>
    <scope>NUCLEOTIDE SEQUENCE</scope>
    <source>
        <strain evidence="1">29W222</strain>
    </source>
</reference>
<keyword evidence="2" id="KW-1185">Reference proteome</keyword>
<sequence>MMIYNFIKYIQWPEANGGEAFVIGVIGDDEVYTTLNSWYGGKLRGNKKFTVKKFNSLADISSCEILYVAKGSSREFDAIKSKLGSSSTLLITDKAGLGERGSGINFRTINDKLAFELNQKAIEASRLKVSGQLSSMAILI</sequence>